<evidence type="ECO:0000313" key="1">
    <source>
        <dbReference type="EMBL" id="KAH8015162.1"/>
    </source>
</evidence>
<sequence>MKRDFPCSQEPRTVLQESAQHYLYAFSILPMSSMEPAELVRQPQDVTENPFRRSGGWDRGPQHLSEAEKSQIRQYFFDLGSKPKGKKRPPEGPARNIVPGQSPLRQAPPAARRVLVLAGERRGGEAFGGEHLGHIATWPSPRGGSLQGTMCWFCRNSGEEICGVQERNYRSQHLQLQVVPVPQDCCLTEEITGGLRTPGRGAAD</sequence>
<keyword evidence="2" id="KW-1185">Reference proteome</keyword>
<protein>
    <submittedName>
        <fullName evidence="1">Uncharacterized protein</fullName>
    </submittedName>
</protein>
<name>A0ACB8G7N8_9SAUR</name>
<accession>A0ACB8G7N8</accession>
<evidence type="ECO:0000313" key="2">
    <source>
        <dbReference type="Proteomes" id="UP000827872"/>
    </source>
</evidence>
<gene>
    <name evidence="1" type="ORF">K3G42_033426</name>
</gene>
<dbReference type="Proteomes" id="UP000827872">
    <property type="component" value="Linkage Group LG02"/>
</dbReference>
<comment type="caution">
    <text evidence="1">The sequence shown here is derived from an EMBL/GenBank/DDBJ whole genome shotgun (WGS) entry which is preliminary data.</text>
</comment>
<organism evidence="1 2">
    <name type="scientific">Sphaerodactylus townsendi</name>
    <dbReference type="NCBI Taxonomy" id="933632"/>
    <lineage>
        <taxon>Eukaryota</taxon>
        <taxon>Metazoa</taxon>
        <taxon>Chordata</taxon>
        <taxon>Craniata</taxon>
        <taxon>Vertebrata</taxon>
        <taxon>Euteleostomi</taxon>
        <taxon>Lepidosauria</taxon>
        <taxon>Squamata</taxon>
        <taxon>Bifurcata</taxon>
        <taxon>Gekkota</taxon>
        <taxon>Sphaerodactylidae</taxon>
        <taxon>Sphaerodactylus</taxon>
    </lineage>
</organism>
<proteinExistence type="predicted"/>
<dbReference type="EMBL" id="CM037615">
    <property type="protein sequence ID" value="KAH8015162.1"/>
    <property type="molecule type" value="Genomic_DNA"/>
</dbReference>
<reference evidence="1" key="1">
    <citation type="submission" date="2021-08" db="EMBL/GenBank/DDBJ databases">
        <title>The first chromosome-level gecko genome reveals the dynamic sex chromosomes of Neotropical dwarf geckos (Sphaerodactylidae: Sphaerodactylus).</title>
        <authorList>
            <person name="Pinto B.J."/>
            <person name="Keating S.E."/>
            <person name="Gamble T."/>
        </authorList>
    </citation>
    <scope>NUCLEOTIDE SEQUENCE</scope>
    <source>
        <strain evidence="1">TG3544</strain>
    </source>
</reference>